<sequence>MDADAMRTLGRPHYHGFASQACRTAARAPAAEQQESPIFGLLPPELRTLIYTELFGDRRVHLDFLPHRVRNDKVGSRRRWRHGICEDPTSVPFDHAACKLHLCLAPSRRRVLDVAWLFTCRRAHMDGIPVLYRSNVFIIINRGNKRLPVDDLRSFQVRTPNHWHLIRSLEIHWDVRAQDRNNTSVVPHIDGRVGYEALWDALAEMPALSQLRIAVLMPGGAWLPMNLTSGELRELYLGPIMRLKNPKSCQVILSDSYRGPLGMPEGDSVIEWDKAGEYRVSWADRSLVDLPYAPAAAIPPYIETMPPGL</sequence>
<dbReference type="InterPro" id="IPR056632">
    <property type="entry name" value="DUF7730"/>
</dbReference>
<dbReference type="PANTHER" id="PTHR38790">
    <property type="entry name" value="2EXR DOMAIN-CONTAINING PROTEIN-RELATED"/>
    <property type="match status" value="1"/>
</dbReference>
<evidence type="ECO:0000313" key="3">
    <source>
        <dbReference type="Proteomes" id="UP001628179"/>
    </source>
</evidence>
<dbReference type="Proteomes" id="UP001628179">
    <property type="component" value="Unassembled WGS sequence"/>
</dbReference>
<gene>
    <name evidence="2" type="ORF">MFIFM68171_04999</name>
</gene>
<reference evidence="2 3" key="1">
    <citation type="submission" date="2024-09" db="EMBL/GenBank/DDBJ databases">
        <title>Itraconazole resistance in Madurella fahalii resulting from another homologue of gene encoding cytochrome P450 14-alpha sterol demethylase (CYP51).</title>
        <authorList>
            <person name="Yoshioka I."/>
            <person name="Fahal A.H."/>
            <person name="Kaneko S."/>
            <person name="Yaguchi T."/>
        </authorList>
    </citation>
    <scope>NUCLEOTIDE SEQUENCE [LARGE SCALE GENOMIC DNA]</scope>
    <source>
        <strain evidence="2 3">IFM 68171</strain>
    </source>
</reference>
<organism evidence="2 3">
    <name type="scientific">Madurella fahalii</name>
    <dbReference type="NCBI Taxonomy" id="1157608"/>
    <lineage>
        <taxon>Eukaryota</taxon>
        <taxon>Fungi</taxon>
        <taxon>Dikarya</taxon>
        <taxon>Ascomycota</taxon>
        <taxon>Pezizomycotina</taxon>
        <taxon>Sordariomycetes</taxon>
        <taxon>Sordariomycetidae</taxon>
        <taxon>Sordariales</taxon>
        <taxon>Sordariales incertae sedis</taxon>
        <taxon>Madurella</taxon>
    </lineage>
</organism>
<evidence type="ECO:0000259" key="1">
    <source>
        <dbReference type="Pfam" id="PF24864"/>
    </source>
</evidence>
<evidence type="ECO:0000313" key="2">
    <source>
        <dbReference type="EMBL" id="GAB1314789.1"/>
    </source>
</evidence>
<dbReference type="GeneID" id="98175742"/>
<protein>
    <recommendedName>
        <fullName evidence="1">DUF7730 domain-containing protein</fullName>
    </recommendedName>
</protein>
<name>A0ABQ0GAT9_9PEZI</name>
<dbReference type="PROSITE" id="PS51257">
    <property type="entry name" value="PROKAR_LIPOPROTEIN"/>
    <property type="match status" value="1"/>
</dbReference>
<dbReference type="RefSeq" id="XP_070916520.1">
    <property type="nucleotide sequence ID" value="XM_071060419.1"/>
</dbReference>
<proteinExistence type="predicted"/>
<comment type="caution">
    <text evidence="2">The sequence shown here is derived from an EMBL/GenBank/DDBJ whole genome shotgun (WGS) entry which is preliminary data.</text>
</comment>
<keyword evidence="3" id="KW-1185">Reference proteome</keyword>
<accession>A0ABQ0GAT9</accession>
<feature type="domain" description="DUF7730" evidence="1">
    <location>
        <begin position="32"/>
        <end position="253"/>
    </location>
</feature>
<dbReference type="Pfam" id="PF24864">
    <property type="entry name" value="DUF7730"/>
    <property type="match status" value="1"/>
</dbReference>
<dbReference type="EMBL" id="BAAFSV010000002">
    <property type="protein sequence ID" value="GAB1314789.1"/>
    <property type="molecule type" value="Genomic_DNA"/>
</dbReference>